<evidence type="ECO:0000256" key="1">
    <source>
        <dbReference type="ARBA" id="ARBA00008918"/>
    </source>
</evidence>
<keyword evidence="4" id="KW-1185">Reference proteome</keyword>
<comment type="similarity">
    <text evidence="1">Belongs to the ribosome association toxin RatA family.</text>
</comment>
<gene>
    <name evidence="3" type="ORF">SAMN04490243_2035</name>
</gene>
<name>A0A1I6H130_9FLAO</name>
<dbReference type="InterPro" id="IPR005031">
    <property type="entry name" value="COQ10_START"/>
</dbReference>
<dbReference type="STRING" id="400055.SAMN04490243_2035"/>
<sequence>MGHYQIRAAQNLSCTPAEAWEFLSNPGNLQRITPPKMKFEILDGLAENMFAGQIIHYKVSPFKGFKTHWVTEITHVKEGEYFVDEQRFGPYAFWHHQHRIEAISGGTRMEDIVNYKLPLGPLGDLAHGLFVKRQLKEIFAYREAELLRRFGKAESGTDQLSFKKL</sequence>
<protein>
    <submittedName>
        <fullName evidence="3">Ligand-binding SRPBCC domain-containing protein</fullName>
    </submittedName>
</protein>
<organism evidence="3 4">
    <name type="scientific">Robiginitalea myxolifaciens</name>
    <dbReference type="NCBI Taxonomy" id="400055"/>
    <lineage>
        <taxon>Bacteria</taxon>
        <taxon>Pseudomonadati</taxon>
        <taxon>Bacteroidota</taxon>
        <taxon>Flavobacteriia</taxon>
        <taxon>Flavobacteriales</taxon>
        <taxon>Flavobacteriaceae</taxon>
        <taxon>Robiginitalea</taxon>
    </lineage>
</organism>
<dbReference type="SUPFAM" id="SSF55961">
    <property type="entry name" value="Bet v1-like"/>
    <property type="match status" value="1"/>
</dbReference>
<dbReference type="Gene3D" id="3.30.530.20">
    <property type="match status" value="1"/>
</dbReference>
<dbReference type="Proteomes" id="UP000199534">
    <property type="component" value="Unassembled WGS sequence"/>
</dbReference>
<dbReference type="OrthoDB" id="9793552at2"/>
<proteinExistence type="inferred from homology"/>
<dbReference type="EMBL" id="FOYQ01000002">
    <property type="protein sequence ID" value="SFR48150.1"/>
    <property type="molecule type" value="Genomic_DNA"/>
</dbReference>
<evidence type="ECO:0000259" key="2">
    <source>
        <dbReference type="Pfam" id="PF03364"/>
    </source>
</evidence>
<dbReference type="Pfam" id="PF03364">
    <property type="entry name" value="Polyketide_cyc"/>
    <property type="match status" value="1"/>
</dbReference>
<dbReference type="CDD" id="cd07820">
    <property type="entry name" value="SRPBCC_3"/>
    <property type="match status" value="1"/>
</dbReference>
<dbReference type="RefSeq" id="WP_092982485.1">
    <property type="nucleotide sequence ID" value="NZ_FOYQ01000002.1"/>
</dbReference>
<evidence type="ECO:0000313" key="3">
    <source>
        <dbReference type="EMBL" id="SFR48150.1"/>
    </source>
</evidence>
<evidence type="ECO:0000313" key="4">
    <source>
        <dbReference type="Proteomes" id="UP000199534"/>
    </source>
</evidence>
<reference evidence="3 4" key="1">
    <citation type="submission" date="2016-10" db="EMBL/GenBank/DDBJ databases">
        <authorList>
            <person name="de Groot N.N."/>
        </authorList>
    </citation>
    <scope>NUCLEOTIDE SEQUENCE [LARGE SCALE GENOMIC DNA]</scope>
    <source>
        <strain evidence="3 4">DSM 21019</strain>
    </source>
</reference>
<dbReference type="InterPro" id="IPR023393">
    <property type="entry name" value="START-like_dom_sf"/>
</dbReference>
<accession>A0A1I6H130</accession>
<dbReference type="AlphaFoldDB" id="A0A1I6H130"/>
<feature type="domain" description="Coenzyme Q-binding protein COQ10 START" evidence="2">
    <location>
        <begin position="15"/>
        <end position="130"/>
    </location>
</feature>